<sequence>MSVGITYKKKHIFQCAFVQGRVIGSIFPAPCENLDLYDEQEWPAKRFASQNVTDLDYDF</sequence>
<evidence type="ECO:0000313" key="2">
    <source>
        <dbReference type="Proteomes" id="UP001164250"/>
    </source>
</evidence>
<comment type="caution">
    <text evidence="1">The sequence shown here is derived from an EMBL/GenBank/DDBJ whole genome shotgun (WGS) entry which is preliminary data.</text>
</comment>
<evidence type="ECO:0000313" key="1">
    <source>
        <dbReference type="EMBL" id="KAJ0084739.1"/>
    </source>
</evidence>
<gene>
    <name evidence="1" type="ORF">Patl1_30318</name>
</gene>
<protein>
    <submittedName>
        <fullName evidence="1">Uncharacterized protein</fullName>
    </submittedName>
</protein>
<dbReference type="Proteomes" id="UP001164250">
    <property type="component" value="Chromosome 11"/>
</dbReference>
<proteinExistence type="predicted"/>
<dbReference type="EMBL" id="CM047907">
    <property type="protein sequence ID" value="KAJ0084739.1"/>
    <property type="molecule type" value="Genomic_DNA"/>
</dbReference>
<keyword evidence="2" id="KW-1185">Reference proteome</keyword>
<reference evidence="2" key="1">
    <citation type="journal article" date="2023" name="G3 (Bethesda)">
        <title>Genome assembly and association tests identify interacting loci associated with vigor, precocity, and sex in interspecific pistachio rootstocks.</title>
        <authorList>
            <person name="Palmer W."/>
            <person name="Jacygrad E."/>
            <person name="Sagayaradj S."/>
            <person name="Cavanaugh K."/>
            <person name="Han R."/>
            <person name="Bertier L."/>
            <person name="Beede B."/>
            <person name="Kafkas S."/>
            <person name="Golino D."/>
            <person name="Preece J."/>
            <person name="Michelmore R."/>
        </authorList>
    </citation>
    <scope>NUCLEOTIDE SEQUENCE [LARGE SCALE GENOMIC DNA]</scope>
</reference>
<accession>A0ACC1AB24</accession>
<name>A0ACC1AB24_9ROSI</name>
<organism evidence="1 2">
    <name type="scientific">Pistacia atlantica</name>
    <dbReference type="NCBI Taxonomy" id="434234"/>
    <lineage>
        <taxon>Eukaryota</taxon>
        <taxon>Viridiplantae</taxon>
        <taxon>Streptophyta</taxon>
        <taxon>Embryophyta</taxon>
        <taxon>Tracheophyta</taxon>
        <taxon>Spermatophyta</taxon>
        <taxon>Magnoliopsida</taxon>
        <taxon>eudicotyledons</taxon>
        <taxon>Gunneridae</taxon>
        <taxon>Pentapetalae</taxon>
        <taxon>rosids</taxon>
        <taxon>malvids</taxon>
        <taxon>Sapindales</taxon>
        <taxon>Anacardiaceae</taxon>
        <taxon>Pistacia</taxon>
    </lineage>
</organism>